<feature type="chain" id="PRO_5016440130" evidence="1">
    <location>
        <begin position="20"/>
        <end position="96"/>
    </location>
</feature>
<gene>
    <name evidence="2" type="ORF">BO70DRAFT_393191</name>
</gene>
<accession>A0A317X0H5</accession>
<feature type="signal peptide" evidence="1">
    <location>
        <begin position="1"/>
        <end position="19"/>
    </location>
</feature>
<dbReference type="EMBL" id="MSFL01000003">
    <property type="protein sequence ID" value="PWY90000.1"/>
    <property type="molecule type" value="Genomic_DNA"/>
</dbReference>
<sequence>MNLKSLLLTLTATATLVAADGFYCPFAQDNSGMIQKAYCCDTFSESSGSSPAKIGNGCKAMGNDYVESCPKGGSVKCCYSIDPKIICTAEASAGDG</sequence>
<keyword evidence="1" id="KW-0732">Signal</keyword>
<dbReference type="AlphaFoldDB" id="A0A317X0H5"/>
<dbReference type="VEuPathDB" id="FungiDB:BO70DRAFT_393191"/>
<name>A0A317X0H5_9EURO</name>
<protein>
    <submittedName>
        <fullName evidence="2">Uncharacterized protein</fullName>
    </submittedName>
</protein>
<keyword evidence="3" id="KW-1185">Reference proteome</keyword>
<evidence type="ECO:0000313" key="3">
    <source>
        <dbReference type="Proteomes" id="UP000247233"/>
    </source>
</evidence>
<comment type="caution">
    <text evidence="2">The sequence shown here is derived from an EMBL/GenBank/DDBJ whole genome shotgun (WGS) entry which is preliminary data.</text>
</comment>
<dbReference type="Proteomes" id="UP000247233">
    <property type="component" value="Unassembled WGS sequence"/>
</dbReference>
<reference evidence="2 3" key="1">
    <citation type="submission" date="2016-12" db="EMBL/GenBank/DDBJ databases">
        <title>The genomes of Aspergillus section Nigri reveals drivers in fungal speciation.</title>
        <authorList>
            <consortium name="DOE Joint Genome Institute"/>
            <person name="Vesth T.C."/>
            <person name="Nybo J."/>
            <person name="Theobald S."/>
            <person name="Brandl J."/>
            <person name="Frisvad J.C."/>
            <person name="Nielsen K.F."/>
            <person name="Lyhne E.K."/>
            <person name="Kogle M.E."/>
            <person name="Kuo A."/>
            <person name="Riley R."/>
            <person name="Clum A."/>
            <person name="Nolan M."/>
            <person name="Lipzen A."/>
            <person name="Salamov A."/>
            <person name="Henrissat B."/>
            <person name="Wiebenga A."/>
            <person name="De Vries R.P."/>
            <person name="Grigoriev I.V."/>
            <person name="Mortensen U.H."/>
            <person name="Andersen M.R."/>
            <person name="Baker S.E."/>
        </authorList>
    </citation>
    <scope>NUCLEOTIDE SEQUENCE [LARGE SCALE GENOMIC DNA]</scope>
    <source>
        <strain evidence="2 3">CBS 117.55</strain>
    </source>
</reference>
<dbReference type="GeneID" id="37068580"/>
<dbReference type="RefSeq" id="XP_025402831.1">
    <property type="nucleotide sequence ID" value="XM_025546343.1"/>
</dbReference>
<evidence type="ECO:0000256" key="1">
    <source>
        <dbReference type="SAM" id="SignalP"/>
    </source>
</evidence>
<dbReference type="OrthoDB" id="4269539at2759"/>
<organism evidence="2 3">
    <name type="scientific">Aspergillus heteromorphus CBS 117.55</name>
    <dbReference type="NCBI Taxonomy" id="1448321"/>
    <lineage>
        <taxon>Eukaryota</taxon>
        <taxon>Fungi</taxon>
        <taxon>Dikarya</taxon>
        <taxon>Ascomycota</taxon>
        <taxon>Pezizomycotina</taxon>
        <taxon>Eurotiomycetes</taxon>
        <taxon>Eurotiomycetidae</taxon>
        <taxon>Eurotiales</taxon>
        <taxon>Aspergillaceae</taxon>
        <taxon>Aspergillus</taxon>
        <taxon>Aspergillus subgen. Circumdati</taxon>
    </lineage>
</organism>
<proteinExistence type="predicted"/>
<evidence type="ECO:0000313" key="2">
    <source>
        <dbReference type="EMBL" id="PWY90000.1"/>
    </source>
</evidence>